<keyword evidence="1" id="KW-1133">Transmembrane helix</keyword>
<keyword evidence="1" id="KW-0812">Transmembrane</keyword>
<accession>A0A6C0C470</accession>
<sequence>MVLRQICPPALIYLIFSITQVSIDTVQGSYNTALIKIWVAFVFTILLNYLCINGLDVVSWLIVFIPFILMTVIVSMLLVMFGLNPNTGKLNVAYDKTTAKERPDARSDARKQRQTYQDKIDRFSSEEYAKWRKYKESSQTNTGYDQSNISSDQQKVLNDAVSTRAGLDCDPLHSDCPKVN</sequence>
<reference evidence="2" key="1">
    <citation type="journal article" date="2020" name="Nature">
        <title>Giant virus diversity and host interactions through global metagenomics.</title>
        <authorList>
            <person name="Schulz F."/>
            <person name="Roux S."/>
            <person name="Paez-Espino D."/>
            <person name="Jungbluth S."/>
            <person name="Walsh D.A."/>
            <person name="Denef V.J."/>
            <person name="McMahon K.D."/>
            <person name="Konstantinidis K.T."/>
            <person name="Eloe-Fadrosh E.A."/>
            <person name="Kyrpides N.C."/>
            <person name="Woyke T."/>
        </authorList>
    </citation>
    <scope>NUCLEOTIDE SEQUENCE</scope>
    <source>
        <strain evidence="2">GVMAG-M-3300020185-33</strain>
    </source>
</reference>
<organism evidence="2">
    <name type="scientific">viral metagenome</name>
    <dbReference type="NCBI Taxonomy" id="1070528"/>
    <lineage>
        <taxon>unclassified sequences</taxon>
        <taxon>metagenomes</taxon>
        <taxon>organismal metagenomes</taxon>
    </lineage>
</organism>
<dbReference type="EMBL" id="MN739336">
    <property type="protein sequence ID" value="QHS99210.1"/>
    <property type="molecule type" value="Genomic_DNA"/>
</dbReference>
<feature type="transmembrane region" description="Helical" evidence="1">
    <location>
        <begin position="58"/>
        <end position="83"/>
    </location>
</feature>
<protein>
    <submittedName>
        <fullName evidence="2">Uncharacterized protein</fullName>
    </submittedName>
</protein>
<evidence type="ECO:0000256" key="1">
    <source>
        <dbReference type="SAM" id="Phobius"/>
    </source>
</evidence>
<feature type="transmembrane region" description="Helical" evidence="1">
    <location>
        <begin position="33"/>
        <end position="51"/>
    </location>
</feature>
<proteinExistence type="predicted"/>
<evidence type="ECO:0000313" key="2">
    <source>
        <dbReference type="EMBL" id="QHS99210.1"/>
    </source>
</evidence>
<dbReference type="AlphaFoldDB" id="A0A6C0C470"/>
<keyword evidence="1" id="KW-0472">Membrane</keyword>
<name>A0A6C0C470_9ZZZZ</name>